<dbReference type="PANTHER" id="PTHR21641:SF0">
    <property type="entry name" value="RNA-BINDING PROTEIN EIF1AD-RELATED"/>
    <property type="match status" value="1"/>
</dbReference>
<evidence type="ECO:0000313" key="6">
    <source>
        <dbReference type="EMBL" id="KAK1948142.1"/>
    </source>
</evidence>
<feature type="region of interest" description="Disordered" evidence="4">
    <location>
        <begin position="117"/>
        <end position="162"/>
    </location>
</feature>
<feature type="domain" description="S1-like" evidence="5">
    <location>
        <begin position="16"/>
        <end position="75"/>
    </location>
</feature>
<dbReference type="GO" id="GO:0005634">
    <property type="term" value="C:nucleus"/>
    <property type="evidence" value="ECO:0007669"/>
    <property type="project" value="TreeGrafter"/>
</dbReference>
<feature type="region of interest" description="Disordered" evidence="4">
    <location>
        <begin position="579"/>
        <end position="614"/>
    </location>
</feature>
<keyword evidence="3" id="KW-0396">Initiation factor</keyword>
<dbReference type="SMART" id="SM00652">
    <property type="entry name" value="eIF1a"/>
    <property type="match status" value="1"/>
</dbReference>
<evidence type="ECO:0000259" key="5">
    <source>
        <dbReference type="PROSITE" id="PS50832"/>
    </source>
</evidence>
<name>A0AAD9LVB5_9STRA</name>
<keyword evidence="2" id="KW-0694">RNA-binding</keyword>
<dbReference type="InterPro" id="IPR006196">
    <property type="entry name" value="RNA-binding_domain_S1_IF1"/>
</dbReference>
<dbReference type="EMBL" id="JASMQC010000001">
    <property type="protein sequence ID" value="KAK1948142.1"/>
    <property type="molecule type" value="Genomic_DNA"/>
</dbReference>
<reference evidence="6" key="1">
    <citation type="submission" date="2023-08" db="EMBL/GenBank/DDBJ databases">
        <title>Reference Genome Resource for the Citrus Pathogen Phytophthora citrophthora.</title>
        <authorList>
            <person name="Moller H."/>
            <person name="Coetzee B."/>
            <person name="Rose L.J."/>
            <person name="Van Niekerk J.M."/>
        </authorList>
    </citation>
    <scope>NUCLEOTIDE SEQUENCE</scope>
    <source>
        <strain evidence="6">STE-U-9442</strain>
    </source>
</reference>
<dbReference type="GO" id="GO:0003743">
    <property type="term" value="F:translation initiation factor activity"/>
    <property type="evidence" value="ECO:0007669"/>
    <property type="project" value="UniProtKB-UniRule"/>
</dbReference>
<dbReference type="InterPro" id="IPR001253">
    <property type="entry name" value="TIF_eIF-1A"/>
</dbReference>
<feature type="compositionally biased region" description="Acidic residues" evidence="4">
    <location>
        <begin position="134"/>
        <end position="153"/>
    </location>
</feature>
<evidence type="ECO:0000256" key="2">
    <source>
        <dbReference type="ARBA" id="ARBA00022884"/>
    </source>
</evidence>
<comment type="similarity">
    <text evidence="1">Belongs to the EIF1AD family.</text>
</comment>
<evidence type="ECO:0000256" key="1">
    <source>
        <dbReference type="ARBA" id="ARBA00007340"/>
    </source>
</evidence>
<dbReference type="Pfam" id="PF01176">
    <property type="entry name" value="eIF-1a"/>
    <property type="match status" value="1"/>
</dbReference>
<dbReference type="Proteomes" id="UP001259832">
    <property type="component" value="Unassembled WGS sequence"/>
</dbReference>
<dbReference type="Gene3D" id="2.40.50.140">
    <property type="entry name" value="Nucleic acid-binding proteins"/>
    <property type="match status" value="1"/>
</dbReference>
<sequence>MSGSGRKSAYRKGVTKRVLYGDPEPKENELIVRVTALRGSNLFEVVDANGAKSVTMLPTKFRKLIWVKRGDFLIVGEGDGGEATTATGKKGAVTSIVEHILYKEQIKNLKRKDLWPAAFDDSPAGPAWTQGDTTEGDEEQKGEEENDEEEEAEAQSSAVSAPKGLMMVEDRFAMMHVNRNRRKGHFDDEEEDDDSDDDNIYNAGPLYVMQHHRQSHSTINNGPEHTDPHFGVFGKCSEKDFFADLRVEIDRESKPALHSGLLRSKTSIIRSTGVTKVTTKAKQAATNSNDSSVSSSSRQMPTLSEYLQSRRCQSASAVRKKLFYAMEQSSNSGYQHPNHKLQAQVDALRTLGSTSFSKTATRTSKGYHTPNAESSVISHASVSLVRKNSGILSSTCKTQNQDEFIAGVGIGPSRSPSVSVLMSEPSHIAINPSPVLVGGYRSSSVQLEVELVERLNEIGRSNLPEKTLSRTRACQDVLDRIVLQDEHYGRILSRIRDEFSTYVDMTSRKTPTKTSNTQGSKAWCACGQDVFGTNIVPVITGAHRSKKNLKTEFALLKQENTVMKKRVSSMQNEVESLQAALRQARAENVNSRHHDSVDDTSSTGSWPDDDQEDDLEDTQLLPMEDMSQQHSRPQGVPILCFASLPSYSDEVRAILSSFSQL</sequence>
<dbReference type="SUPFAM" id="SSF50249">
    <property type="entry name" value="Nucleic acid-binding proteins"/>
    <property type="match status" value="1"/>
</dbReference>
<dbReference type="PROSITE" id="PS50832">
    <property type="entry name" value="S1_IF1_TYPE"/>
    <property type="match status" value="1"/>
</dbReference>
<dbReference type="InterPro" id="IPR012340">
    <property type="entry name" value="NA-bd_OB-fold"/>
</dbReference>
<comment type="caution">
    <text evidence="6">The sequence shown here is derived from an EMBL/GenBank/DDBJ whole genome shotgun (WGS) entry which is preliminary data.</text>
</comment>
<evidence type="ECO:0000313" key="7">
    <source>
        <dbReference type="Proteomes" id="UP001259832"/>
    </source>
</evidence>
<dbReference type="PANTHER" id="PTHR21641">
    <property type="entry name" value="TRANSLATION INITIATION FACTOR-RELATED"/>
    <property type="match status" value="1"/>
</dbReference>
<feature type="compositionally biased region" description="Low complexity" evidence="4">
    <location>
        <begin position="280"/>
        <end position="297"/>
    </location>
</feature>
<accession>A0AAD9LVB5</accession>
<proteinExistence type="inferred from homology"/>
<protein>
    <submittedName>
        <fullName evidence="6">RNA-binding protein EIF1AD</fullName>
    </submittedName>
</protein>
<feature type="region of interest" description="Disordered" evidence="4">
    <location>
        <begin position="280"/>
        <end position="299"/>
    </location>
</feature>
<keyword evidence="3" id="KW-0648">Protein biosynthesis</keyword>
<evidence type="ECO:0000256" key="3">
    <source>
        <dbReference type="PROSITE-ProRule" id="PRU00181"/>
    </source>
</evidence>
<gene>
    <name evidence="6" type="ORF">P3T76_000432</name>
</gene>
<dbReference type="InterPro" id="IPR039294">
    <property type="entry name" value="EIF1AD"/>
</dbReference>
<organism evidence="6 7">
    <name type="scientific">Phytophthora citrophthora</name>
    <dbReference type="NCBI Taxonomy" id="4793"/>
    <lineage>
        <taxon>Eukaryota</taxon>
        <taxon>Sar</taxon>
        <taxon>Stramenopiles</taxon>
        <taxon>Oomycota</taxon>
        <taxon>Peronosporomycetes</taxon>
        <taxon>Peronosporales</taxon>
        <taxon>Peronosporaceae</taxon>
        <taxon>Phytophthora</taxon>
    </lineage>
</organism>
<dbReference type="AlphaFoldDB" id="A0AAD9LVB5"/>
<keyword evidence="7" id="KW-1185">Reference proteome</keyword>
<evidence type="ECO:0000256" key="4">
    <source>
        <dbReference type="SAM" id="MobiDB-lite"/>
    </source>
</evidence>
<dbReference type="GO" id="GO:0003723">
    <property type="term" value="F:RNA binding"/>
    <property type="evidence" value="ECO:0007669"/>
    <property type="project" value="UniProtKB-KW"/>
</dbReference>